<sequence>MPRQCSGAGTTRAEPGTRRIAGPFANAVIVRTGITPALSFARASTQRRQSVLDAHARLTQPFNILAGLLASRMTTGSLAKAVNDQVAA</sequence>
<dbReference type="Gene3D" id="3.30.559.30">
    <property type="entry name" value="Nonribosomal peptide synthetase, condensation domain"/>
    <property type="match status" value="1"/>
</dbReference>
<name>A0A2M6UIW3_9BRAD</name>
<dbReference type="EMBL" id="LFJC01000003">
    <property type="protein sequence ID" value="PIT04542.1"/>
    <property type="molecule type" value="Genomic_DNA"/>
</dbReference>
<keyword evidence="2" id="KW-1185">Reference proteome</keyword>
<evidence type="ECO:0000313" key="1">
    <source>
        <dbReference type="EMBL" id="PIT04542.1"/>
    </source>
</evidence>
<proteinExistence type="predicted"/>
<dbReference type="Proteomes" id="UP000228930">
    <property type="component" value="Unassembled WGS sequence"/>
</dbReference>
<reference evidence="1 2" key="1">
    <citation type="submission" date="2015-06" db="EMBL/GenBank/DDBJ databases">
        <title>Comparative genome analysis of nirS-carrying Bradyrhizobium sp. strains.</title>
        <authorList>
            <person name="Ishii S."/>
            <person name="Jang J."/>
            <person name="Nishizawa T."/>
            <person name="Senoo K."/>
        </authorList>
    </citation>
    <scope>NUCLEOTIDE SEQUENCE [LARGE SCALE GENOMIC DNA]</scope>
    <source>
        <strain evidence="1 2">TSA1</strain>
    </source>
</reference>
<gene>
    <name evidence="1" type="ORF">TSA1_30165</name>
</gene>
<protein>
    <submittedName>
        <fullName evidence="1">Uncharacterized protein</fullName>
    </submittedName>
</protein>
<dbReference type="AlphaFoldDB" id="A0A2M6UIW3"/>
<accession>A0A2M6UIW3</accession>
<evidence type="ECO:0000313" key="2">
    <source>
        <dbReference type="Proteomes" id="UP000228930"/>
    </source>
</evidence>
<comment type="caution">
    <text evidence="1">The sequence shown here is derived from an EMBL/GenBank/DDBJ whole genome shotgun (WGS) entry which is preliminary data.</text>
</comment>
<organism evidence="1 2">
    <name type="scientific">Bradyrhizobium nitroreducens</name>
    <dbReference type="NCBI Taxonomy" id="709803"/>
    <lineage>
        <taxon>Bacteria</taxon>
        <taxon>Pseudomonadati</taxon>
        <taxon>Pseudomonadota</taxon>
        <taxon>Alphaproteobacteria</taxon>
        <taxon>Hyphomicrobiales</taxon>
        <taxon>Nitrobacteraceae</taxon>
        <taxon>Bradyrhizobium</taxon>
    </lineage>
</organism>